<keyword evidence="4" id="KW-0732">Signal</keyword>
<proteinExistence type="predicted"/>
<keyword evidence="7" id="KW-1185">Reference proteome</keyword>
<dbReference type="GO" id="GO:0005576">
    <property type="term" value="C:extracellular region"/>
    <property type="evidence" value="ECO:0007669"/>
    <property type="project" value="UniProtKB-SubCell"/>
</dbReference>
<keyword evidence="5" id="KW-0677">Repeat</keyword>
<dbReference type="OMA" id="YLPCKIS"/>
<name>A0A803MPS7_CHEQI</name>
<dbReference type="PANTHER" id="PTHR32093">
    <property type="entry name" value="LEUCINE-RICH REPEAT EXTENSIN-LIKE PROTEIN 3-RELATED"/>
    <property type="match status" value="1"/>
</dbReference>
<dbReference type="Gramene" id="AUR62033278-RA">
    <property type="protein sequence ID" value="AUR62033278-RA:cds"/>
    <property type="gene ID" value="AUR62033278"/>
</dbReference>
<dbReference type="InterPro" id="IPR032675">
    <property type="entry name" value="LRR_dom_sf"/>
</dbReference>
<accession>A0A803MPS7</accession>
<evidence type="ECO:0000256" key="3">
    <source>
        <dbReference type="ARBA" id="ARBA00022614"/>
    </source>
</evidence>
<dbReference type="Pfam" id="PF00560">
    <property type="entry name" value="LRR_1"/>
    <property type="match status" value="4"/>
</dbReference>
<protein>
    <submittedName>
        <fullName evidence="6">Uncharacterized protein</fullName>
    </submittedName>
</protein>
<reference evidence="6" key="1">
    <citation type="journal article" date="2017" name="Nature">
        <title>The genome of Chenopodium quinoa.</title>
        <authorList>
            <person name="Jarvis D.E."/>
            <person name="Ho Y.S."/>
            <person name="Lightfoot D.J."/>
            <person name="Schmoeckel S.M."/>
            <person name="Li B."/>
            <person name="Borm T.J.A."/>
            <person name="Ohyanagi H."/>
            <person name="Mineta K."/>
            <person name="Michell C.T."/>
            <person name="Saber N."/>
            <person name="Kharbatia N.M."/>
            <person name="Rupper R.R."/>
            <person name="Sharp A.R."/>
            <person name="Dally N."/>
            <person name="Boughton B.A."/>
            <person name="Woo Y.H."/>
            <person name="Gao G."/>
            <person name="Schijlen E.G.W.M."/>
            <person name="Guo X."/>
            <person name="Momin A.A."/>
            <person name="Negrao S."/>
            <person name="Al-Babili S."/>
            <person name="Gehring C."/>
            <person name="Roessner U."/>
            <person name="Jung C."/>
            <person name="Murphy K."/>
            <person name="Arold S.T."/>
            <person name="Gojobori T."/>
            <person name="van der Linden C.G."/>
            <person name="van Loo E.N."/>
            <person name="Jellen E.N."/>
            <person name="Maughan P.J."/>
            <person name="Tester M."/>
        </authorList>
    </citation>
    <scope>NUCLEOTIDE SEQUENCE [LARGE SCALE GENOMIC DNA]</scope>
    <source>
        <strain evidence="6">cv. PI 614886</strain>
    </source>
</reference>
<sequence length="232" mass="25290">MPNLIYLDLRFNNFYGSIPDDLFTKQLDAIFINNNQFHGTLPQNLGNSPASVINLSNNNFSGGIPASLGFVNSALKEILFLNNQLSGCIPENLGLFSDITVLDLSFNSLMGHLPDSLSCLEDIQVLNMAHNKLSGELPDLVCSLKNLLNLSIEYNFFSGYSSKCSNLFMKSIGFDFSLNCIPGKMMQRPPPECYGIPGTDSDSCFRIPAKPLVCGGSLLDLILNLGNVPLSP</sequence>
<evidence type="ECO:0000256" key="1">
    <source>
        <dbReference type="ARBA" id="ARBA00004613"/>
    </source>
</evidence>
<reference evidence="6" key="2">
    <citation type="submission" date="2021-03" db="UniProtKB">
        <authorList>
            <consortium name="EnsemblPlants"/>
        </authorList>
    </citation>
    <scope>IDENTIFICATION</scope>
</reference>
<organism evidence="6 7">
    <name type="scientific">Chenopodium quinoa</name>
    <name type="common">Quinoa</name>
    <dbReference type="NCBI Taxonomy" id="63459"/>
    <lineage>
        <taxon>Eukaryota</taxon>
        <taxon>Viridiplantae</taxon>
        <taxon>Streptophyta</taxon>
        <taxon>Embryophyta</taxon>
        <taxon>Tracheophyta</taxon>
        <taxon>Spermatophyta</taxon>
        <taxon>Magnoliopsida</taxon>
        <taxon>eudicotyledons</taxon>
        <taxon>Gunneridae</taxon>
        <taxon>Pentapetalae</taxon>
        <taxon>Caryophyllales</taxon>
        <taxon>Chenopodiaceae</taxon>
        <taxon>Chenopodioideae</taxon>
        <taxon>Atripliceae</taxon>
        <taxon>Chenopodium</taxon>
    </lineage>
</organism>
<evidence type="ECO:0000313" key="7">
    <source>
        <dbReference type="Proteomes" id="UP000596660"/>
    </source>
</evidence>
<comment type="subcellular location">
    <subcellularLocation>
        <location evidence="1">Secreted</location>
    </subcellularLocation>
</comment>
<evidence type="ECO:0000256" key="2">
    <source>
        <dbReference type="ARBA" id="ARBA00022525"/>
    </source>
</evidence>
<evidence type="ECO:0000256" key="5">
    <source>
        <dbReference type="ARBA" id="ARBA00022737"/>
    </source>
</evidence>
<keyword evidence="3" id="KW-0433">Leucine-rich repeat</keyword>
<dbReference type="Gene3D" id="3.80.10.10">
    <property type="entry name" value="Ribonuclease Inhibitor"/>
    <property type="match status" value="1"/>
</dbReference>
<dbReference type="Proteomes" id="UP000596660">
    <property type="component" value="Unplaced"/>
</dbReference>
<dbReference type="InterPro" id="IPR001611">
    <property type="entry name" value="Leu-rich_rpt"/>
</dbReference>
<evidence type="ECO:0000313" key="6">
    <source>
        <dbReference type="EnsemblPlants" id="AUR62033278-RA:cds"/>
    </source>
</evidence>
<dbReference type="AlphaFoldDB" id="A0A803MPS7"/>
<dbReference type="FunFam" id="3.80.10.10:FF:000383">
    <property type="entry name" value="Leucine-rich repeat receptor protein kinase EMS1"/>
    <property type="match status" value="1"/>
</dbReference>
<keyword evidence="2" id="KW-0964">Secreted</keyword>
<dbReference type="EnsemblPlants" id="AUR62033278-RA">
    <property type="protein sequence ID" value="AUR62033278-RA:cds"/>
    <property type="gene ID" value="AUR62033278"/>
</dbReference>
<dbReference type="SUPFAM" id="SSF52058">
    <property type="entry name" value="L domain-like"/>
    <property type="match status" value="1"/>
</dbReference>
<dbReference type="PANTHER" id="PTHR32093:SF86">
    <property type="entry name" value="EXTENSIN-LIKE PROTEIN"/>
    <property type="match status" value="1"/>
</dbReference>
<dbReference type="InterPro" id="IPR051582">
    <property type="entry name" value="LRR_extensin-like_regulator"/>
</dbReference>
<evidence type="ECO:0000256" key="4">
    <source>
        <dbReference type="ARBA" id="ARBA00022729"/>
    </source>
</evidence>